<dbReference type="GO" id="GO:0005886">
    <property type="term" value="C:plasma membrane"/>
    <property type="evidence" value="ECO:0007669"/>
    <property type="project" value="UniProtKB-SubCell"/>
</dbReference>
<feature type="transmembrane region" description="Helical" evidence="7">
    <location>
        <begin position="290"/>
        <end position="314"/>
    </location>
</feature>
<dbReference type="EMBL" id="JACCHJ010000001">
    <property type="protein sequence ID" value="NYK09285.1"/>
    <property type="molecule type" value="Genomic_DNA"/>
</dbReference>
<evidence type="ECO:0000259" key="9">
    <source>
        <dbReference type="PROSITE" id="PS50928"/>
    </source>
</evidence>
<reference evidence="10 11" key="1">
    <citation type="submission" date="2020-07" db="EMBL/GenBank/DDBJ databases">
        <title>Sequencing the genomes of 1000 actinobacteria strains.</title>
        <authorList>
            <person name="Klenk H.-P."/>
        </authorList>
    </citation>
    <scope>NUCLEOTIDE SEQUENCE [LARGE SCALE GENOMIC DNA]</scope>
    <source>
        <strain evidence="10 11">DSM 15166</strain>
    </source>
</reference>
<dbReference type="SUPFAM" id="SSF161098">
    <property type="entry name" value="MetI-like"/>
    <property type="match status" value="1"/>
</dbReference>
<feature type="transmembrane region" description="Helical" evidence="7">
    <location>
        <begin position="99"/>
        <end position="123"/>
    </location>
</feature>
<evidence type="ECO:0000256" key="3">
    <source>
        <dbReference type="ARBA" id="ARBA00022475"/>
    </source>
</evidence>
<evidence type="ECO:0000313" key="11">
    <source>
        <dbReference type="Proteomes" id="UP000521075"/>
    </source>
</evidence>
<dbReference type="Gene3D" id="1.10.3720.10">
    <property type="entry name" value="MetI-like"/>
    <property type="match status" value="1"/>
</dbReference>
<sequence>MATVIERREPDPATAPVVGDGAPVHPSPRRRRRRIPVGVYLALVPVFALLGMFQFYPAISGIWYSFWNWIPSGGSTFIGFDNYVAMFSDGVWWDSFKNLGIIFVFGVVMWIFPLLAAELLISLRGQRASFVYRTLLIIPMAFPGVVTALVWQFFYDPNNGVFNAALTAIGLGDFTQNWTGSPNTALLSLLFVGFPFIAGLPFLLMYSSLQNIPREIFEAASLDGVSRLRRIWTFDLPLMASQVRVLLFFAVVGTLQYGFTAYILTNGGPDNATQVPILRVLNQAFQAQKWGYAAALSTTLFAITLVLSCIVMFVRRREATDATAQRRAQRRSAR</sequence>
<dbReference type="PROSITE" id="PS50928">
    <property type="entry name" value="ABC_TM1"/>
    <property type="match status" value="1"/>
</dbReference>
<dbReference type="Proteomes" id="UP000521075">
    <property type="component" value="Unassembled WGS sequence"/>
</dbReference>
<evidence type="ECO:0000313" key="10">
    <source>
        <dbReference type="EMBL" id="NYK09285.1"/>
    </source>
</evidence>
<keyword evidence="11" id="KW-1185">Reference proteome</keyword>
<evidence type="ECO:0000256" key="8">
    <source>
        <dbReference type="SAM" id="MobiDB-lite"/>
    </source>
</evidence>
<dbReference type="InterPro" id="IPR000515">
    <property type="entry name" value="MetI-like"/>
</dbReference>
<evidence type="ECO:0000256" key="2">
    <source>
        <dbReference type="ARBA" id="ARBA00022448"/>
    </source>
</evidence>
<keyword evidence="5 7" id="KW-1133">Transmembrane helix</keyword>
<feature type="transmembrane region" description="Helical" evidence="7">
    <location>
        <begin position="185"/>
        <end position="206"/>
    </location>
</feature>
<keyword evidence="4 7" id="KW-0812">Transmembrane</keyword>
<keyword evidence="3" id="KW-1003">Cell membrane</keyword>
<keyword evidence="2 7" id="KW-0813">Transport</keyword>
<dbReference type="PANTHER" id="PTHR30193">
    <property type="entry name" value="ABC TRANSPORTER PERMEASE PROTEIN"/>
    <property type="match status" value="1"/>
</dbReference>
<dbReference type="PANTHER" id="PTHR30193:SF41">
    <property type="entry name" value="DIACETYLCHITOBIOSE UPTAKE SYSTEM PERMEASE PROTEIN NGCF"/>
    <property type="match status" value="1"/>
</dbReference>
<feature type="compositionally biased region" description="Basic and acidic residues" evidence="8">
    <location>
        <begin position="1"/>
        <end position="11"/>
    </location>
</feature>
<feature type="transmembrane region" description="Helical" evidence="7">
    <location>
        <begin position="37"/>
        <end position="59"/>
    </location>
</feature>
<dbReference type="Pfam" id="PF00528">
    <property type="entry name" value="BPD_transp_1"/>
    <property type="match status" value="1"/>
</dbReference>
<evidence type="ECO:0000256" key="7">
    <source>
        <dbReference type="RuleBase" id="RU363032"/>
    </source>
</evidence>
<evidence type="ECO:0000256" key="5">
    <source>
        <dbReference type="ARBA" id="ARBA00022989"/>
    </source>
</evidence>
<dbReference type="RefSeq" id="WP_218874980.1">
    <property type="nucleotide sequence ID" value="NZ_BAAAHA010000004.1"/>
</dbReference>
<proteinExistence type="inferred from homology"/>
<evidence type="ECO:0000256" key="4">
    <source>
        <dbReference type="ARBA" id="ARBA00022692"/>
    </source>
</evidence>
<dbReference type="CDD" id="cd06261">
    <property type="entry name" value="TM_PBP2"/>
    <property type="match status" value="1"/>
</dbReference>
<feature type="transmembrane region" description="Helical" evidence="7">
    <location>
        <begin position="245"/>
        <end position="264"/>
    </location>
</feature>
<feature type="domain" description="ABC transmembrane type-1" evidence="9">
    <location>
        <begin position="95"/>
        <end position="311"/>
    </location>
</feature>
<dbReference type="AlphaFoldDB" id="A0A853DU98"/>
<keyword evidence="6 7" id="KW-0472">Membrane</keyword>
<comment type="caution">
    <text evidence="10">The sequence shown here is derived from an EMBL/GenBank/DDBJ whole genome shotgun (WGS) entry which is preliminary data.</text>
</comment>
<protein>
    <submittedName>
        <fullName evidence="10">Raffinose/stachyose/melibiose transport system permease protein</fullName>
    </submittedName>
</protein>
<name>A0A853DU98_9MICO</name>
<dbReference type="InterPro" id="IPR035906">
    <property type="entry name" value="MetI-like_sf"/>
</dbReference>
<dbReference type="GO" id="GO:0055085">
    <property type="term" value="P:transmembrane transport"/>
    <property type="evidence" value="ECO:0007669"/>
    <property type="project" value="InterPro"/>
</dbReference>
<feature type="transmembrane region" description="Helical" evidence="7">
    <location>
        <begin position="135"/>
        <end position="154"/>
    </location>
</feature>
<comment type="subcellular location">
    <subcellularLocation>
        <location evidence="1 7">Cell membrane</location>
        <topology evidence="1 7">Multi-pass membrane protein</topology>
    </subcellularLocation>
</comment>
<dbReference type="InterPro" id="IPR051393">
    <property type="entry name" value="ABC_transporter_permease"/>
</dbReference>
<comment type="similarity">
    <text evidence="7">Belongs to the binding-protein-dependent transport system permease family.</text>
</comment>
<feature type="region of interest" description="Disordered" evidence="8">
    <location>
        <begin position="1"/>
        <end position="29"/>
    </location>
</feature>
<evidence type="ECO:0000256" key="6">
    <source>
        <dbReference type="ARBA" id="ARBA00023136"/>
    </source>
</evidence>
<organism evidence="10 11">
    <name type="scientific">Leifsonia naganoensis</name>
    <dbReference type="NCBI Taxonomy" id="150025"/>
    <lineage>
        <taxon>Bacteria</taxon>
        <taxon>Bacillati</taxon>
        <taxon>Actinomycetota</taxon>
        <taxon>Actinomycetes</taxon>
        <taxon>Micrococcales</taxon>
        <taxon>Microbacteriaceae</taxon>
        <taxon>Leifsonia</taxon>
    </lineage>
</organism>
<accession>A0A853DU98</accession>
<evidence type="ECO:0000256" key="1">
    <source>
        <dbReference type="ARBA" id="ARBA00004651"/>
    </source>
</evidence>
<gene>
    <name evidence="10" type="ORF">HNR14_001166</name>
</gene>